<evidence type="ECO:0000256" key="2">
    <source>
        <dbReference type="ARBA" id="ARBA00009580"/>
    </source>
</evidence>
<dbReference type="InterPro" id="IPR004861">
    <property type="entry name" value="Siw14-like"/>
</dbReference>
<dbReference type="SUPFAM" id="SSF52799">
    <property type="entry name" value="(Phosphotyrosine protein) phosphatases II"/>
    <property type="match status" value="1"/>
</dbReference>
<dbReference type="Proteomes" id="UP000245768">
    <property type="component" value="Unassembled WGS sequence"/>
</dbReference>
<gene>
    <name evidence="11" type="ORF">FA10DRAFT_242678</name>
</gene>
<dbReference type="PRINTS" id="PR01911">
    <property type="entry name" value="PFDSPHPHTASE"/>
</dbReference>
<dbReference type="STRING" id="215250.A0A316YJA0"/>
<keyword evidence="4" id="KW-0963">Cytoplasm</keyword>
<dbReference type="FunFam" id="3.90.190.10:FF:000035">
    <property type="entry name" value="Tyrosine phosphatase, putative"/>
    <property type="match status" value="1"/>
</dbReference>
<evidence type="ECO:0000313" key="11">
    <source>
        <dbReference type="EMBL" id="PWN89271.1"/>
    </source>
</evidence>
<accession>A0A316YJA0</accession>
<feature type="domain" description="Tyrosine-protein phosphatase" evidence="10">
    <location>
        <begin position="7"/>
        <end position="154"/>
    </location>
</feature>
<keyword evidence="12" id="KW-1185">Reference proteome</keyword>
<protein>
    <recommendedName>
        <fullName evidence="8">Putative tyrosine-protein phosphatase OCA1</fullName>
        <ecNumber evidence="3">3.1.3.48</ecNumber>
    </recommendedName>
</protein>
<dbReference type="OrthoDB" id="6375174at2759"/>
<proteinExistence type="inferred from homology"/>
<name>A0A316YJA0_9BASI</name>
<dbReference type="GO" id="GO:0004725">
    <property type="term" value="F:protein tyrosine phosphatase activity"/>
    <property type="evidence" value="ECO:0007669"/>
    <property type="project" value="UniProtKB-EC"/>
</dbReference>
<dbReference type="PANTHER" id="PTHR31126">
    <property type="entry name" value="TYROSINE-PROTEIN PHOSPHATASE"/>
    <property type="match status" value="1"/>
</dbReference>
<dbReference type="InterPro" id="IPR020428">
    <property type="entry name" value="PFA-DSPs"/>
</dbReference>
<comment type="catalytic activity">
    <reaction evidence="9">
        <text>O-phospho-L-tyrosyl-[protein] + H2O = L-tyrosyl-[protein] + phosphate</text>
        <dbReference type="Rhea" id="RHEA:10684"/>
        <dbReference type="Rhea" id="RHEA-COMP:10136"/>
        <dbReference type="Rhea" id="RHEA-COMP:20101"/>
        <dbReference type="ChEBI" id="CHEBI:15377"/>
        <dbReference type="ChEBI" id="CHEBI:43474"/>
        <dbReference type="ChEBI" id="CHEBI:46858"/>
        <dbReference type="ChEBI" id="CHEBI:61978"/>
        <dbReference type="EC" id="3.1.3.48"/>
    </reaction>
</comment>
<dbReference type="PROSITE" id="PS50054">
    <property type="entry name" value="TYR_PHOSPHATASE_DUAL"/>
    <property type="match status" value="1"/>
</dbReference>
<evidence type="ECO:0000256" key="4">
    <source>
        <dbReference type="ARBA" id="ARBA00022490"/>
    </source>
</evidence>
<evidence type="ECO:0000256" key="1">
    <source>
        <dbReference type="ARBA" id="ARBA00004496"/>
    </source>
</evidence>
<organism evidence="11 12">
    <name type="scientific">Acaromyces ingoldii</name>
    <dbReference type="NCBI Taxonomy" id="215250"/>
    <lineage>
        <taxon>Eukaryota</taxon>
        <taxon>Fungi</taxon>
        <taxon>Dikarya</taxon>
        <taxon>Basidiomycota</taxon>
        <taxon>Ustilaginomycotina</taxon>
        <taxon>Exobasidiomycetes</taxon>
        <taxon>Exobasidiales</taxon>
        <taxon>Cryptobasidiaceae</taxon>
        <taxon>Acaromyces</taxon>
    </lineage>
</organism>
<dbReference type="InterPro" id="IPR020422">
    <property type="entry name" value="TYR_PHOSPHATASE_DUAL_dom"/>
</dbReference>
<reference evidence="11" key="1">
    <citation type="journal article" date="2018" name="Mol. Biol. Evol.">
        <title>Broad Genomic Sampling Reveals a Smut Pathogenic Ancestry of the Fungal Clade Ustilaginomycotina.</title>
        <authorList>
            <person name="Kijpornyongpan T."/>
            <person name="Mondo S.J."/>
            <person name="Barry K."/>
            <person name="Sandor L."/>
            <person name="Lee J."/>
            <person name="Lipzen A."/>
            <person name="Pangilinan J."/>
            <person name="LaButti K."/>
            <person name="Hainaut M."/>
            <person name="Henrissat B."/>
            <person name="Grigoriev I.V."/>
            <person name="Spatafora J.W."/>
            <person name="Aime M.C."/>
        </authorList>
    </citation>
    <scope>NUCLEOTIDE SEQUENCE [LARGE SCALE GENOMIC DNA]</scope>
    <source>
        <strain evidence="11">MCA 4198</strain>
    </source>
</reference>
<evidence type="ECO:0000256" key="5">
    <source>
        <dbReference type="ARBA" id="ARBA00022801"/>
    </source>
</evidence>
<dbReference type="RefSeq" id="XP_025376469.1">
    <property type="nucleotide sequence ID" value="XM_025519287.1"/>
</dbReference>
<sequence length="154" mass="17528">MLVPPPNFGLVEENLYRSGAPDLLNLPFLETLGLTSVIWLAPEEPDDAFSDFCTSHDITLHHLGVLYSTNAWDPITEDIVLQALHLLVQPSTYPVLVMCNLGRHRTGTVIGCLRKLQRWCLSAILEEYRRYAGQKVRVMNEQFIELFDEELVFG</sequence>
<comment type="function">
    <text evidence="7">Putative tyrosine-protein phosphatase required for protection against superoxide stress.</text>
</comment>
<dbReference type="EC" id="3.1.3.48" evidence="3"/>
<dbReference type="InParanoid" id="A0A316YJA0"/>
<dbReference type="PANTHER" id="PTHR31126:SF8">
    <property type="entry name" value="TYROSINE-PROTEIN PHOSPHATASE OCA1-RELATED"/>
    <property type="match status" value="1"/>
</dbReference>
<evidence type="ECO:0000256" key="9">
    <source>
        <dbReference type="ARBA" id="ARBA00051722"/>
    </source>
</evidence>
<evidence type="ECO:0000313" key="12">
    <source>
        <dbReference type="Proteomes" id="UP000245768"/>
    </source>
</evidence>
<comment type="subcellular location">
    <subcellularLocation>
        <location evidence="1">Cytoplasm</location>
    </subcellularLocation>
</comment>
<keyword evidence="6" id="KW-0904">Protein phosphatase</keyword>
<evidence type="ECO:0000256" key="6">
    <source>
        <dbReference type="ARBA" id="ARBA00022912"/>
    </source>
</evidence>
<dbReference type="InterPro" id="IPR029021">
    <property type="entry name" value="Prot-tyrosine_phosphatase-like"/>
</dbReference>
<dbReference type="GO" id="GO:0005737">
    <property type="term" value="C:cytoplasm"/>
    <property type="evidence" value="ECO:0007669"/>
    <property type="project" value="UniProtKB-SubCell"/>
</dbReference>
<evidence type="ECO:0000256" key="8">
    <source>
        <dbReference type="ARBA" id="ARBA00039934"/>
    </source>
</evidence>
<dbReference type="EMBL" id="KZ819637">
    <property type="protein sequence ID" value="PWN89271.1"/>
    <property type="molecule type" value="Genomic_DNA"/>
</dbReference>
<dbReference type="GeneID" id="37041203"/>
<comment type="similarity">
    <text evidence="2">Belongs to the protein-tyrosine phosphatase family.</text>
</comment>
<evidence type="ECO:0000256" key="3">
    <source>
        <dbReference type="ARBA" id="ARBA00013064"/>
    </source>
</evidence>
<keyword evidence="5" id="KW-0378">Hydrolase</keyword>
<dbReference type="Pfam" id="PF03162">
    <property type="entry name" value="Y_phosphatase2"/>
    <property type="match status" value="1"/>
</dbReference>
<evidence type="ECO:0000256" key="7">
    <source>
        <dbReference type="ARBA" id="ARBA00037204"/>
    </source>
</evidence>
<dbReference type="Gene3D" id="3.90.190.10">
    <property type="entry name" value="Protein tyrosine phosphatase superfamily"/>
    <property type="match status" value="1"/>
</dbReference>
<dbReference type="CDD" id="cd14531">
    <property type="entry name" value="PFA-DSP_Oca1"/>
    <property type="match status" value="1"/>
</dbReference>
<evidence type="ECO:0000259" key="10">
    <source>
        <dbReference type="PROSITE" id="PS50054"/>
    </source>
</evidence>
<dbReference type="AlphaFoldDB" id="A0A316YJA0"/>